<reference evidence="2" key="1">
    <citation type="submission" date="2023-10" db="EMBL/GenBank/DDBJ databases">
        <title>Genome assembly of Pristionchus species.</title>
        <authorList>
            <person name="Yoshida K."/>
            <person name="Sommer R.J."/>
        </authorList>
    </citation>
    <scope>NUCLEOTIDE SEQUENCE</scope>
    <source>
        <strain evidence="2">RS0144</strain>
    </source>
</reference>
<proteinExistence type="predicted"/>
<evidence type="ECO:0000256" key="1">
    <source>
        <dbReference type="SAM" id="MobiDB-lite"/>
    </source>
</evidence>
<comment type="caution">
    <text evidence="2">The sequence shown here is derived from an EMBL/GenBank/DDBJ whole genome shotgun (WGS) entry which is preliminary data.</text>
</comment>
<name>A0AAV5TFL7_9BILA</name>
<feature type="region of interest" description="Disordered" evidence="1">
    <location>
        <begin position="208"/>
        <end position="233"/>
    </location>
</feature>
<feature type="non-terminal residue" evidence="2">
    <location>
        <position position="1"/>
    </location>
</feature>
<evidence type="ECO:0000313" key="2">
    <source>
        <dbReference type="EMBL" id="GMS93473.1"/>
    </source>
</evidence>
<dbReference type="AlphaFoldDB" id="A0AAV5TFL7"/>
<keyword evidence="3" id="KW-1185">Reference proteome</keyword>
<organism evidence="2 3">
    <name type="scientific">Pristionchus entomophagus</name>
    <dbReference type="NCBI Taxonomy" id="358040"/>
    <lineage>
        <taxon>Eukaryota</taxon>
        <taxon>Metazoa</taxon>
        <taxon>Ecdysozoa</taxon>
        <taxon>Nematoda</taxon>
        <taxon>Chromadorea</taxon>
        <taxon>Rhabditida</taxon>
        <taxon>Rhabditina</taxon>
        <taxon>Diplogasteromorpha</taxon>
        <taxon>Diplogasteroidea</taxon>
        <taxon>Neodiplogasteridae</taxon>
        <taxon>Pristionchus</taxon>
    </lineage>
</organism>
<evidence type="ECO:0000313" key="3">
    <source>
        <dbReference type="Proteomes" id="UP001432027"/>
    </source>
</evidence>
<dbReference type="EMBL" id="BTSX01000004">
    <property type="protein sequence ID" value="GMS93473.1"/>
    <property type="molecule type" value="Genomic_DNA"/>
</dbReference>
<accession>A0AAV5TFL7</accession>
<dbReference type="Proteomes" id="UP001432027">
    <property type="component" value="Unassembled WGS sequence"/>
</dbReference>
<gene>
    <name evidence="2" type="ORF">PENTCL1PPCAC_15648</name>
</gene>
<protein>
    <submittedName>
        <fullName evidence="2">Uncharacterized protein</fullName>
    </submittedName>
</protein>
<sequence>SYALCGTTGELLRINVYDALPTSLRYSIEYDLQQHKRKCEPEDVVGFDRPVFPTDIVISPDDSFAFIALYNAQKVIGMRKDDTKIPHHLKYWASAKVGTNHSVDERRSSSPYAGRMRGGAGFLTLQFNTDSPFHRLFVSNSYSPNFDEYFHSTNRHPQIWEIIVNSNAKSENSRMIVARIYDLHLDNFYGGLPRQILLVPPPIDFHSKYDHRKHDSPARGNRKEQRSVTPPRE</sequence>